<dbReference type="GeneID" id="27720081"/>
<feature type="compositionally biased region" description="Basic and acidic residues" evidence="3">
    <location>
        <begin position="84"/>
        <end position="95"/>
    </location>
</feature>
<dbReference type="InterPro" id="IPR050987">
    <property type="entry name" value="AtrR-like"/>
</dbReference>
<feature type="compositionally biased region" description="Low complexity" evidence="3">
    <location>
        <begin position="74"/>
        <end position="83"/>
    </location>
</feature>
<feature type="region of interest" description="Disordered" evidence="3">
    <location>
        <begin position="639"/>
        <end position="708"/>
    </location>
</feature>
<dbReference type="EMBL" id="JOWA01000176">
    <property type="protein sequence ID" value="KEZ38804.1"/>
    <property type="molecule type" value="Genomic_DNA"/>
</dbReference>
<evidence type="ECO:0000256" key="3">
    <source>
        <dbReference type="SAM" id="MobiDB-lite"/>
    </source>
</evidence>
<dbReference type="Gene3D" id="4.10.240.10">
    <property type="entry name" value="Zn(2)-C6 fungal-type DNA-binding domain"/>
    <property type="match status" value="1"/>
</dbReference>
<feature type="coiled-coil region" evidence="2">
    <location>
        <begin position="35"/>
        <end position="69"/>
    </location>
</feature>
<dbReference type="PANTHER" id="PTHR46910">
    <property type="entry name" value="TRANSCRIPTION FACTOR PDR1"/>
    <property type="match status" value="1"/>
</dbReference>
<dbReference type="Proteomes" id="UP000028545">
    <property type="component" value="Unassembled WGS sequence"/>
</dbReference>
<evidence type="ECO:0000313" key="6">
    <source>
        <dbReference type="Proteomes" id="UP000028545"/>
    </source>
</evidence>
<evidence type="ECO:0000256" key="2">
    <source>
        <dbReference type="SAM" id="Coils"/>
    </source>
</evidence>
<dbReference type="GO" id="GO:0008270">
    <property type="term" value="F:zinc ion binding"/>
    <property type="evidence" value="ECO:0007669"/>
    <property type="project" value="InterPro"/>
</dbReference>
<feature type="domain" description="Xylanolytic transcriptional activator regulatory" evidence="4">
    <location>
        <begin position="283"/>
        <end position="356"/>
    </location>
</feature>
<dbReference type="GO" id="GO:0003677">
    <property type="term" value="F:DNA binding"/>
    <property type="evidence" value="ECO:0007669"/>
    <property type="project" value="InterPro"/>
</dbReference>
<gene>
    <name evidence="5" type="ORF">SAPIO_CDS10844</name>
</gene>
<feature type="compositionally biased region" description="Polar residues" evidence="3">
    <location>
        <begin position="583"/>
        <end position="605"/>
    </location>
</feature>
<dbReference type="HOGENOM" id="CLU_007124_0_0_1"/>
<proteinExistence type="predicted"/>
<keyword evidence="2" id="KW-0175">Coiled coil</keyword>
<evidence type="ECO:0000259" key="4">
    <source>
        <dbReference type="SMART" id="SM00906"/>
    </source>
</evidence>
<dbReference type="PANTHER" id="PTHR46910:SF12">
    <property type="entry name" value="REGULATORY PROTEIN CAT8"/>
    <property type="match status" value="1"/>
</dbReference>
<protein>
    <submittedName>
        <fullName evidence="5">Transcriptional activator protein acu-15</fullName>
    </submittedName>
</protein>
<name>A0A084FUP2_PSEDA</name>
<evidence type="ECO:0000313" key="5">
    <source>
        <dbReference type="EMBL" id="KEZ38804.1"/>
    </source>
</evidence>
<organism evidence="5 6">
    <name type="scientific">Pseudallescheria apiosperma</name>
    <name type="common">Scedosporium apiospermum</name>
    <dbReference type="NCBI Taxonomy" id="563466"/>
    <lineage>
        <taxon>Eukaryota</taxon>
        <taxon>Fungi</taxon>
        <taxon>Dikarya</taxon>
        <taxon>Ascomycota</taxon>
        <taxon>Pezizomycotina</taxon>
        <taxon>Sordariomycetes</taxon>
        <taxon>Hypocreomycetidae</taxon>
        <taxon>Microascales</taxon>
        <taxon>Microascaceae</taxon>
        <taxon>Scedosporium</taxon>
    </lineage>
</organism>
<feature type="region of interest" description="Disordered" evidence="3">
    <location>
        <begin position="565"/>
        <end position="612"/>
    </location>
</feature>
<dbReference type="SMART" id="SM00906">
    <property type="entry name" value="Fungal_trans"/>
    <property type="match status" value="1"/>
</dbReference>
<sequence length="872" mass="95988">MPGILPMKVIKCANVGFECRTSDKLSRRAFPRGYTESLEERVRQLEAEVRELKDLLDEKDEKIDMLSRLYGRRPAASSHAHSPVSERHGSPAPQAKEDTFRIQASPLLLGVENSDSYFMGGSSGRSFIESVKRKVQESGKSCPEFNPEAFLHIQGCYPLSSSPADQSLRIPPRLFTDRCVNVYFQEWAPLFPVLHKPTFLRIYEEFVADPEKIKNNHKLAQIYLVFSIASLAGEFPDTAQIAACEAEWQKALDSILMDNTMITLQCLILALMYCTVRADYKRLQLYKGIAVGLSHRLGLHQSQKRFSFGALTIETRKKVFWTLYTVDCFSAAILGLPKLLKEDDIHAEYPVDTDDEYVTEKGFQPTLPGESTRLSSALALFRGTRILAKVLEKVYPASATHEISIQQLSALDAELTQWYDDLPPHLRLNFAQDKPSTDVTGSRSPLLALAYYYMRTLVYRPAVGTSLGQKAAPALMTISDCSKRIIQIVELLEERNMTCSFCLNKTDILVICGMTLLYQTLELKQDSKLSKDGQRLVNTVIKMLIKAQAPGCLDFKRISSMVIPVDESAPPTPPQSSPSASAGHNQCRSPSINGNRRSATPQEQNAHAAHARQSIGRLLGASASETDLLQQQAKLRRMTMPTAAGPRPEMLRPQSRRSVDNPQSSPAFHGESRHAMSQSPQASPSQQSLDYLSLSSSTPTQGQAPASIQMHARRHNLPPHLQQRLSQMYPGGQVDAKTVGFSASQWEALLGSLEGGQSNVYDAIYGGPAVAALDGAAPPVGQTANTTTTVGAGWLEDPWELNTFNIGEFDGSVATQSVLSMSDESLSPGEEMTPTDLGLSVGSLDLQGSMIPNQCGNGERFMNGMGNHEFIL</sequence>
<accession>A0A084FUP2</accession>
<comment type="caution">
    <text evidence="5">The sequence shown here is derived from an EMBL/GenBank/DDBJ whole genome shotgun (WGS) entry which is preliminary data.</text>
</comment>
<feature type="compositionally biased region" description="Low complexity" evidence="3">
    <location>
        <begin position="677"/>
        <end position="697"/>
    </location>
</feature>
<dbReference type="OrthoDB" id="1924787at2759"/>
<dbReference type="CDD" id="cd15485">
    <property type="entry name" value="ZIP_Cat8"/>
    <property type="match status" value="1"/>
</dbReference>
<dbReference type="KEGG" id="sapo:SAPIO_CDS10844"/>
<dbReference type="InterPro" id="IPR007219">
    <property type="entry name" value="XnlR_reg_dom"/>
</dbReference>
<reference evidence="5 6" key="1">
    <citation type="journal article" date="2014" name="Genome Announc.">
        <title>Draft genome sequence of the pathogenic fungus Scedosporium apiospermum.</title>
        <authorList>
            <person name="Vandeputte P."/>
            <person name="Ghamrawi S."/>
            <person name="Rechenmann M."/>
            <person name="Iltis A."/>
            <person name="Giraud S."/>
            <person name="Fleury M."/>
            <person name="Thornton C."/>
            <person name="Delhaes L."/>
            <person name="Meyer W."/>
            <person name="Papon N."/>
            <person name="Bouchara J.P."/>
        </authorList>
    </citation>
    <scope>NUCLEOTIDE SEQUENCE [LARGE SCALE GENOMIC DNA]</scope>
    <source>
        <strain evidence="5 6">IHEM 14462</strain>
    </source>
</reference>
<feature type="region of interest" description="Disordered" evidence="3">
    <location>
        <begin position="74"/>
        <end position="95"/>
    </location>
</feature>
<evidence type="ECO:0000256" key="1">
    <source>
        <dbReference type="ARBA" id="ARBA00023242"/>
    </source>
</evidence>
<dbReference type="AlphaFoldDB" id="A0A084FUP2"/>
<keyword evidence="1" id="KW-0539">Nucleus</keyword>
<dbReference type="GO" id="GO:0006351">
    <property type="term" value="P:DNA-templated transcription"/>
    <property type="evidence" value="ECO:0007669"/>
    <property type="project" value="InterPro"/>
</dbReference>
<dbReference type="VEuPathDB" id="FungiDB:SAPIO_CDS10844"/>
<dbReference type="CDD" id="cd12148">
    <property type="entry name" value="fungal_TF_MHR"/>
    <property type="match status" value="1"/>
</dbReference>
<dbReference type="Pfam" id="PF04082">
    <property type="entry name" value="Fungal_trans"/>
    <property type="match status" value="1"/>
</dbReference>
<dbReference type="GO" id="GO:0000981">
    <property type="term" value="F:DNA-binding transcription factor activity, RNA polymerase II-specific"/>
    <property type="evidence" value="ECO:0007669"/>
    <property type="project" value="InterPro"/>
</dbReference>
<keyword evidence="6" id="KW-1185">Reference proteome</keyword>
<dbReference type="RefSeq" id="XP_016638603.1">
    <property type="nucleotide sequence ID" value="XM_016784382.1"/>
</dbReference>
<dbReference type="InterPro" id="IPR036864">
    <property type="entry name" value="Zn2-C6_fun-type_DNA-bd_sf"/>
</dbReference>
<dbReference type="OMA" id="TNVGFEC"/>